<name>A0A085LKM7_9BILA</name>
<protein>
    <submittedName>
        <fullName evidence="1">Uncharacterized protein</fullName>
    </submittedName>
</protein>
<evidence type="ECO:0000313" key="1">
    <source>
        <dbReference type="EMBL" id="KFD45523.1"/>
    </source>
</evidence>
<reference evidence="1 2" key="1">
    <citation type="journal article" date="2014" name="Nat. Genet.">
        <title>Genome and transcriptome of the porcine whipworm Trichuris suis.</title>
        <authorList>
            <person name="Jex A.R."/>
            <person name="Nejsum P."/>
            <person name="Schwarz E.M."/>
            <person name="Hu L."/>
            <person name="Young N.D."/>
            <person name="Hall R.S."/>
            <person name="Korhonen P.K."/>
            <person name="Liao S."/>
            <person name="Thamsborg S."/>
            <person name="Xia J."/>
            <person name="Xu P."/>
            <person name="Wang S."/>
            <person name="Scheerlinck J.P."/>
            <person name="Hofmann A."/>
            <person name="Sternberg P.W."/>
            <person name="Wang J."/>
            <person name="Gasser R.B."/>
        </authorList>
    </citation>
    <scope>NUCLEOTIDE SEQUENCE [LARGE SCALE GENOMIC DNA]</scope>
    <source>
        <strain evidence="1">DCEP-RM93M</strain>
    </source>
</reference>
<dbReference type="Proteomes" id="UP000030764">
    <property type="component" value="Unassembled WGS sequence"/>
</dbReference>
<proteinExistence type="predicted"/>
<organism evidence="1 2">
    <name type="scientific">Trichuris suis</name>
    <name type="common">pig whipworm</name>
    <dbReference type="NCBI Taxonomy" id="68888"/>
    <lineage>
        <taxon>Eukaryota</taxon>
        <taxon>Metazoa</taxon>
        <taxon>Ecdysozoa</taxon>
        <taxon>Nematoda</taxon>
        <taxon>Enoplea</taxon>
        <taxon>Dorylaimia</taxon>
        <taxon>Trichinellida</taxon>
        <taxon>Trichuridae</taxon>
        <taxon>Trichuris</taxon>
    </lineage>
</organism>
<keyword evidence="2" id="KW-1185">Reference proteome</keyword>
<evidence type="ECO:0000313" key="2">
    <source>
        <dbReference type="Proteomes" id="UP000030764"/>
    </source>
</evidence>
<sequence>MKTVPEENRKLRRNKTTDNKHREHCLNLNSPTTLNGEALENSGKNSLSTTALTQRHGAAILPGRLIRPTLTNEGKLLVQTPSPYTPGRLIRRYIRVARSAGLIEPFLAKSHGPELIAPRQDKAGGLLQAHLVSGTFKSLLLIRLLTLNVLCYLQSTFMFGAAHGRHGSEQERSLKQALTFFVPYVKEVIVNSCSIFNMEKAVRQRILEGHATLSVLTVRGASLDPAIAKGDRYQVPVNNRG</sequence>
<gene>
    <name evidence="1" type="ORF">M513_13603</name>
</gene>
<dbReference type="AlphaFoldDB" id="A0A085LKM7"/>
<accession>A0A085LKM7</accession>
<dbReference type="EMBL" id="KL363471">
    <property type="protein sequence ID" value="KFD45523.1"/>
    <property type="molecule type" value="Genomic_DNA"/>
</dbReference>